<protein>
    <submittedName>
        <fullName evidence="3">Uncharacterized protein</fullName>
    </submittedName>
</protein>
<sequence length="189" mass="19566">MSRHRLFDADPVEDVAIDDAPTGPVTLPPPGHVTLVPRKPSELVGPPEPAPSRPSWMDDRARAWADAPGEFARTRPTPTTPPVTPSAPVAPPRLLPARPDDGWGPWPPDPELARPRSGPLPVLAPRAPARRGTSALLVATIVLLVGMLAVLGVALVRPDLLGLAGRSPFATAGESAPGASTAQVVPGSP</sequence>
<dbReference type="Proteomes" id="UP000295705">
    <property type="component" value="Unassembled WGS sequence"/>
</dbReference>
<keyword evidence="4" id="KW-1185">Reference proteome</keyword>
<accession>A0A4R6V289</accession>
<feature type="region of interest" description="Disordered" evidence="1">
    <location>
        <begin position="1"/>
        <end position="57"/>
    </location>
</feature>
<feature type="transmembrane region" description="Helical" evidence="2">
    <location>
        <begin position="135"/>
        <end position="156"/>
    </location>
</feature>
<keyword evidence="2" id="KW-0472">Membrane</keyword>
<evidence type="ECO:0000256" key="1">
    <source>
        <dbReference type="SAM" id="MobiDB-lite"/>
    </source>
</evidence>
<evidence type="ECO:0000313" key="4">
    <source>
        <dbReference type="Proteomes" id="UP000295705"/>
    </source>
</evidence>
<proteinExistence type="predicted"/>
<feature type="region of interest" description="Disordered" evidence="1">
    <location>
        <begin position="170"/>
        <end position="189"/>
    </location>
</feature>
<keyword evidence="2" id="KW-1133">Transmembrane helix</keyword>
<dbReference type="AlphaFoldDB" id="A0A4R6V289"/>
<dbReference type="EMBL" id="SNYO01000006">
    <property type="protein sequence ID" value="TDQ54043.1"/>
    <property type="molecule type" value="Genomic_DNA"/>
</dbReference>
<organism evidence="3 4">
    <name type="scientific">Actinomycetospora succinea</name>
    <dbReference type="NCBI Taxonomy" id="663603"/>
    <lineage>
        <taxon>Bacteria</taxon>
        <taxon>Bacillati</taxon>
        <taxon>Actinomycetota</taxon>
        <taxon>Actinomycetes</taxon>
        <taxon>Pseudonocardiales</taxon>
        <taxon>Pseudonocardiaceae</taxon>
        <taxon>Actinomycetospora</taxon>
    </lineage>
</organism>
<comment type="caution">
    <text evidence="3">The sequence shown here is derived from an EMBL/GenBank/DDBJ whole genome shotgun (WGS) entry which is preliminary data.</text>
</comment>
<name>A0A4R6V289_9PSEU</name>
<feature type="region of interest" description="Disordered" evidence="1">
    <location>
        <begin position="70"/>
        <end position="118"/>
    </location>
</feature>
<evidence type="ECO:0000313" key="3">
    <source>
        <dbReference type="EMBL" id="TDQ54043.1"/>
    </source>
</evidence>
<feature type="compositionally biased region" description="Pro residues" evidence="1">
    <location>
        <begin position="78"/>
        <end position="94"/>
    </location>
</feature>
<evidence type="ECO:0000256" key="2">
    <source>
        <dbReference type="SAM" id="Phobius"/>
    </source>
</evidence>
<reference evidence="3 4" key="1">
    <citation type="submission" date="2019-03" db="EMBL/GenBank/DDBJ databases">
        <title>Genomic Encyclopedia of Type Strains, Phase IV (KMG-IV): sequencing the most valuable type-strain genomes for metagenomic binning, comparative biology and taxonomic classification.</title>
        <authorList>
            <person name="Goeker M."/>
        </authorList>
    </citation>
    <scope>NUCLEOTIDE SEQUENCE [LARGE SCALE GENOMIC DNA]</scope>
    <source>
        <strain evidence="3 4">DSM 45775</strain>
    </source>
</reference>
<keyword evidence="2" id="KW-0812">Transmembrane</keyword>
<gene>
    <name evidence="3" type="ORF">EV188_106190</name>
</gene>
<dbReference type="RefSeq" id="WP_133828263.1">
    <property type="nucleotide sequence ID" value="NZ_BAABHR010000066.1"/>
</dbReference>